<keyword evidence="3" id="KW-0949">S-adenosyl-L-methionine</keyword>
<evidence type="ECO:0000256" key="1">
    <source>
        <dbReference type="ARBA" id="ARBA00022603"/>
    </source>
</evidence>
<dbReference type="GO" id="GO:0032259">
    <property type="term" value="P:methylation"/>
    <property type="evidence" value="ECO:0007669"/>
    <property type="project" value="UniProtKB-KW"/>
</dbReference>
<gene>
    <name evidence="5" type="ORF">ABI_36830</name>
</gene>
<evidence type="ECO:0000313" key="5">
    <source>
        <dbReference type="EMBL" id="EGF90652.1"/>
    </source>
</evidence>
<evidence type="ECO:0000256" key="2">
    <source>
        <dbReference type="ARBA" id="ARBA00022679"/>
    </source>
</evidence>
<proteinExistence type="predicted"/>
<dbReference type="InterPro" id="IPR019614">
    <property type="entry name" value="SAM-dep_methyl-trfase"/>
</dbReference>
<dbReference type="PANTHER" id="PTHR43042:SF2">
    <property type="entry name" value="SAM-DEPENDENT METHYLTRANSFERASE"/>
    <property type="match status" value="1"/>
</dbReference>
<feature type="domain" description="S-adenosylmethionine-dependent methyltransferase" evidence="4">
    <location>
        <begin position="74"/>
        <end position="231"/>
    </location>
</feature>
<dbReference type="InterPro" id="IPR029063">
    <property type="entry name" value="SAM-dependent_MTases_sf"/>
</dbReference>
<dbReference type="SUPFAM" id="SSF53335">
    <property type="entry name" value="S-adenosyl-L-methionine-dependent methyltransferases"/>
    <property type="match status" value="1"/>
</dbReference>
<dbReference type="Pfam" id="PF10672">
    <property type="entry name" value="Methyltrans_SAM"/>
    <property type="match status" value="1"/>
</dbReference>
<dbReference type="EMBL" id="GL883079">
    <property type="protein sequence ID" value="EGF90652.1"/>
    <property type="molecule type" value="Genomic_DNA"/>
</dbReference>
<dbReference type="RefSeq" id="WP_006274463.1">
    <property type="nucleotide sequence ID" value="NZ_GL883079.1"/>
</dbReference>
<dbReference type="STRING" id="715226.ABI_36830"/>
<protein>
    <submittedName>
        <fullName evidence="5">SAM dependent methyltransferase</fullName>
    </submittedName>
</protein>
<keyword evidence="2 5" id="KW-0808">Transferase</keyword>
<dbReference type="HOGENOM" id="CLU_051804_1_0_5"/>
<dbReference type="InterPro" id="IPR013780">
    <property type="entry name" value="Glyco_hydro_b"/>
</dbReference>
<sequence length="308" mass="34204">MNISDTPTLLRTEAWSDYALVDSGYGRKLERYGDFLVVRPEPQCWWTPKYPDLWDRADAGFDPAGDEDEGRWTFSRKPPEQWPLGWDGVKFHGRFTNFRHLAFFPEQAANWAWQKQAIAARPGIRVLNLFGYTGVASLVAASAGAKVTHVDASKKAIGWARDNAALSGLAEAPIRWICEDARKYVQREVKRGSKYEGIILDPPKYGRGPTGEVWRLFEDLPEMVAMCAQLLSDDAAFLLLNAYAARVSGPALAHLVAEAVGPRNGPNGGKVDFGELTLREDTKPPKGQKPSAVAPREIGLSFFARWQG</sequence>
<name>F4QR15_9CAUL</name>
<keyword evidence="1 5" id="KW-0489">Methyltransferase</keyword>
<dbReference type="eggNOG" id="COG1092">
    <property type="taxonomic scope" value="Bacteria"/>
</dbReference>
<dbReference type="Proteomes" id="UP000006512">
    <property type="component" value="Unassembled WGS sequence"/>
</dbReference>
<keyword evidence="6" id="KW-1185">Reference proteome</keyword>
<dbReference type="Gene3D" id="3.40.50.150">
    <property type="entry name" value="Vaccinia Virus protein VP39"/>
    <property type="match status" value="1"/>
</dbReference>
<dbReference type="OrthoDB" id="9805492at2"/>
<dbReference type="PANTHER" id="PTHR43042">
    <property type="entry name" value="SAM-DEPENDENT METHYLTRANSFERASE"/>
    <property type="match status" value="1"/>
</dbReference>
<dbReference type="GO" id="GO:0008168">
    <property type="term" value="F:methyltransferase activity"/>
    <property type="evidence" value="ECO:0007669"/>
    <property type="project" value="UniProtKB-KW"/>
</dbReference>
<organism evidence="5 6">
    <name type="scientific">Asticcacaulis biprosthecium C19</name>
    <dbReference type="NCBI Taxonomy" id="715226"/>
    <lineage>
        <taxon>Bacteria</taxon>
        <taxon>Pseudomonadati</taxon>
        <taxon>Pseudomonadota</taxon>
        <taxon>Alphaproteobacteria</taxon>
        <taxon>Caulobacterales</taxon>
        <taxon>Caulobacteraceae</taxon>
        <taxon>Asticcacaulis</taxon>
    </lineage>
</organism>
<dbReference type="AlphaFoldDB" id="F4QR15"/>
<evidence type="ECO:0000256" key="3">
    <source>
        <dbReference type="ARBA" id="ARBA00022691"/>
    </source>
</evidence>
<evidence type="ECO:0000313" key="6">
    <source>
        <dbReference type="Proteomes" id="UP000006512"/>
    </source>
</evidence>
<dbReference type="CDD" id="cd02440">
    <property type="entry name" value="AdoMet_MTases"/>
    <property type="match status" value="1"/>
</dbReference>
<dbReference type="Gene3D" id="2.60.40.1180">
    <property type="entry name" value="Golgi alpha-mannosidase II"/>
    <property type="match status" value="1"/>
</dbReference>
<reference evidence="6" key="1">
    <citation type="submission" date="2011-03" db="EMBL/GenBank/DDBJ databases">
        <title>Draft genome sequence of Brevundimonas diminuta.</title>
        <authorList>
            <person name="Brown P.J.B."/>
            <person name="Buechlein A."/>
            <person name="Hemmerich C."/>
            <person name="Brun Y.V."/>
        </authorList>
    </citation>
    <scope>NUCLEOTIDE SEQUENCE [LARGE SCALE GENOMIC DNA]</scope>
    <source>
        <strain evidence="6">C19</strain>
    </source>
</reference>
<accession>F4QR15</accession>
<evidence type="ECO:0000259" key="4">
    <source>
        <dbReference type="Pfam" id="PF10672"/>
    </source>
</evidence>